<feature type="domain" description="C2H2-type" evidence="10">
    <location>
        <begin position="781"/>
        <end position="809"/>
    </location>
</feature>
<feature type="compositionally biased region" description="Polar residues" evidence="9">
    <location>
        <begin position="310"/>
        <end position="332"/>
    </location>
</feature>
<dbReference type="SUPFAM" id="SSF57667">
    <property type="entry name" value="beta-beta-alpha zinc fingers"/>
    <property type="match status" value="4"/>
</dbReference>
<feature type="domain" description="C2H2-type" evidence="10">
    <location>
        <begin position="563"/>
        <end position="592"/>
    </location>
</feature>
<evidence type="ECO:0000256" key="1">
    <source>
        <dbReference type="ARBA" id="ARBA00004123"/>
    </source>
</evidence>
<dbReference type="Gene3D" id="3.30.160.60">
    <property type="entry name" value="Classic Zinc Finger"/>
    <property type="match status" value="6"/>
</dbReference>
<dbReference type="InterPro" id="IPR013087">
    <property type="entry name" value="Znf_C2H2_type"/>
</dbReference>
<evidence type="ECO:0000256" key="6">
    <source>
        <dbReference type="ARBA" id="ARBA00022833"/>
    </source>
</evidence>
<dbReference type="Pfam" id="PF00096">
    <property type="entry name" value="zf-C2H2"/>
    <property type="match status" value="1"/>
</dbReference>
<dbReference type="FunFam" id="3.30.160.60:FF:000446">
    <property type="entry name" value="Zinc finger protein"/>
    <property type="match status" value="2"/>
</dbReference>
<dbReference type="InterPro" id="IPR036236">
    <property type="entry name" value="Znf_C2H2_sf"/>
</dbReference>
<feature type="compositionally biased region" description="Low complexity" evidence="9">
    <location>
        <begin position="844"/>
        <end position="856"/>
    </location>
</feature>
<proteinExistence type="inferred from homology"/>
<sequence>MSEESYQHSSYYTLSFESSNSSYEYTPHFSELHESGYHQQQHHEIRTQLPPMSSFTATTAHLEAEYAFTENNPQEISFELLNGDNCLLAAVAAVAGDSTHLEETSTYQTFNTSFNFSSTFSQTSFIGNDIVFDGNAYLSSQQTNDPHTTTVSPTYDQTETYTNHSTSNHQGYGLHHELSIIQPPNRYLTNNSQTVVNSNDSQTGYTCLQSIPTPITSDIFSTLGINDSDIPMTAETLIDTYGCEVVTPSPCPPTPLSNNYVYDSPQTAGFLMQQMPIVPTNVRSQTSSASTLVNFNHSENLIAEEQQISSVTPHRSSMQKQSENSSQTQNSVDTRKEVAIQAVVSNDSSASVIAKPTTIIEAVPANESPLKAAVTVSNSVENNHMKAKQNDISQVVNRMDLIEEVKCFKCKLCNFLSLDKALIFNHIRDKHENMNGPKVAINEKNLVKKPNTYVCSKCYKGFNSLQDCRQHMVSEHKFKLDKVWLQQVNGSSEEVASKVKPILPNGKTPQATNKESSSPLKKNSKQQIAAVTNQTPANKSQTSTMSSKKIAWRRKMKKEKGSYICEYKGCNIRFNLLSNLEYHYKCHKDSGPGFTCIQCQLSFEHWSSMAGHLWRLHSLDMELYKCEHCSYRTYSSSVLENIHKRIHFAERNFICDFCGKAFKNQKQLINHKVRHKNSADPSKRASENGVTKTRTHQCPICSRVFNDSRPLRIHMNMVHHKLRPYICSHCNHSAASRSALRTHLRSHTGEKPFKCEKCSYTTSDHNSLRRHKMRHSGERPYKCPFCPYACIQSSTYKQHLRSKHPGLSEGLMFICSQCGFKTVNNDNYQTHLSEHKQTSISEVNNNANTNSTGNQTEAIGNEAGRESPTIQLVNGIIGVK</sequence>
<comment type="caution">
    <text evidence="11">The sequence shown here is derived from an EMBL/GenBank/DDBJ whole genome shotgun (WGS) entry which is preliminary data.</text>
</comment>
<evidence type="ECO:0000256" key="2">
    <source>
        <dbReference type="ARBA" id="ARBA00006991"/>
    </source>
</evidence>
<dbReference type="Proteomes" id="UP000285301">
    <property type="component" value="Unassembled WGS sequence"/>
</dbReference>
<dbReference type="OrthoDB" id="5876240at2759"/>
<evidence type="ECO:0000313" key="11">
    <source>
        <dbReference type="EMBL" id="RWS12494.1"/>
    </source>
</evidence>
<dbReference type="STRING" id="1965070.A0A3S4R7A1"/>
<comment type="subcellular location">
    <subcellularLocation>
        <location evidence="1">Nucleus</location>
    </subcellularLocation>
</comment>
<evidence type="ECO:0000259" key="10">
    <source>
        <dbReference type="PROSITE" id="PS50157"/>
    </source>
</evidence>
<keyword evidence="5 8" id="KW-0863">Zinc-finger</keyword>
<feature type="region of interest" description="Disordered" evidence="9">
    <location>
        <begin position="310"/>
        <end position="333"/>
    </location>
</feature>
<dbReference type="FunFam" id="3.30.160.60:FF:000145">
    <property type="entry name" value="Zinc finger protein 574"/>
    <property type="match status" value="1"/>
</dbReference>
<feature type="domain" description="C2H2-type" evidence="10">
    <location>
        <begin position="696"/>
        <end position="724"/>
    </location>
</feature>
<keyword evidence="6" id="KW-0862">Zinc</keyword>
<dbReference type="PANTHER" id="PTHR24409:SF331">
    <property type="entry name" value="ZINC FINGER PROTEIN 322A"/>
    <property type="match status" value="1"/>
</dbReference>
<comment type="similarity">
    <text evidence="2">Belongs to the krueppel C2H2-type zinc-finger protein family.</text>
</comment>
<name>A0A3S4R7A1_9ACAR</name>
<keyword evidence="12" id="KW-1185">Reference proteome</keyword>
<dbReference type="GO" id="GO:0000977">
    <property type="term" value="F:RNA polymerase II transcription regulatory region sequence-specific DNA binding"/>
    <property type="evidence" value="ECO:0007669"/>
    <property type="project" value="TreeGrafter"/>
</dbReference>
<dbReference type="Pfam" id="PF13894">
    <property type="entry name" value="zf-C2H2_4"/>
    <property type="match status" value="1"/>
</dbReference>
<gene>
    <name evidence="11" type="ORF">B4U79_06688</name>
</gene>
<feature type="region of interest" description="Disordered" evidence="9">
    <location>
        <begin position="143"/>
        <end position="166"/>
    </location>
</feature>
<feature type="region of interest" description="Disordered" evidence="9">
    <location>
        <begin position="841"/>
        <end position="865"/>
    </location>
</feature>
<dbReference type="PROSITE" id="PS00028">
    <property type="entry name" value="ZINC_FINGER_C2H2_1"/>
    <property type="match status" value="6"/>
</dbReference>
<evidence type="ECO:0000256" key="9">
    <source>
        <dbReference type="SAM" id="MobiDB-lite"/>
    </source>
</evidence>
<dbReference type="GO" id="GO:0008270">
    <property type="term" value="F:zinc ion binding"/>
    <property type="evidence" value="ECO:0007669"/>
    <property type="project" value="UniProtKB-KW"/>
</dbReference>
<dbReference type="EMBL" id="NCKU01001292">
    <property type="protein sequence ID" value="RWS12494.1"/>
    <property type="molecule type" value="Genomic_DNA"/>
</dbReference>
<protein>
    <submittedName>
        <fullName evidence="11">Zinc finger protein 616-like protein</fullName>
    </submittedName>
</protein>
<keyword evidence="7" id="KW-0539">Nucleus</keyword>
<feature type="domain" description="C2H2-type" evidence="10">
    <location>
        <begin position="725"/>
        <end position="752"/>
    </location>
</feature>
<feature type="domain" description="C2H2-type" evidence="10">
    <location>
        <begin position="653"/>
        <end position="680"/>
    </location>
</feature>
<evidence type="ECO:0000256" key="4">
    <source>
        <dbReference type="ARBA" id="ARBA00022737"/>
    </source>
</evidence>
<evidence type="ECO:0000256" key="8">
    <source>
        <dbReference type="PROSITE-ProRule" id="PRU00042"/>
    </source>
</evidence>
<evidence type="ECO:0000256" key="3">
    <source>
        <dbReference type="ARBA" id="ARBA00022723"/>
    </source>
</evidence>
<feature type="region of interest" description="Disordered" evidence="9">
    <location>
        <begin position="496"/>
        <end position="551"/>
    </location>
</feature>
<organism evidence="11 12">
    <name type="scientific">Dinothrombium tinctorium</name>
    <dbReference type="NCBI Taxonomy" id="1965070"/>
    <lineage>
        <taxon>Eukaryota</taxon>
        <taxon>Metazoa</taxon>
        <taxon>Ecdysozoa</taxon>
        <taxon>Arthropoda</taxon>
        <taxon>Chelicerata</taxon>
        <taxon>Arachnida</taxon>
        <taxon>Acari</taxon>
        <taxon>Acariformes</taxon>
        <taxon>Trombidiformes</taxon>
        <taxon>Prostigmata</taxon>
        <taxon>Anystina</taxon>
        <taxon>Parasitengona</taxon>
        <taxon>Trombidioidea</taxon>
        <taxon>Trombidiidae</taxon>
        <taxon>Dinothrombium</taxon>
    </lineage>
</organism>
<dbReference type="PROSITE" id="PS50157">
    <property type="entry name" value="ZINC_FINGER_C2H2_2"/>
    <property type="match status" value="6"/>
</dbReference>
<dbReference type="GO" id="GO:0000981">
    <property type="term" value="F:DNA-binding transcription factor activity, RNA polymerase II-specific"/>
    <property type="evidence" value="ECO:0007669"/>
    <property type="project" value="TreeGrafter"/>
</dbReference>
<dbReference type="AlphaFoldDB" id="A0A3S4R7A1"/>
<reference evidence="11 12" key="1">
    <citation type="journal article" date="2018" name="Gigascience">
        <title>Genomes of trombidid mites reveal novel predicted allergens and laterally-transferred genes associated with secondary metabolism.</title>
        <authorList>
            <person name="Dong X."/>
            <person name="Chaisiri K."/>
            <person name="Xia D."/>
            <person name="Armstrong S.D."/>
            <person name="Fang Y."/>
            <person name="Donnelly M.J."/>
            <person name="Kadowaki T."/>
            <person name="McGarry J.W."/>
            <person name="Darby A.C."/>
            <person name="Makepeace B.L."/>
        </authorList>
    </citation>
    <scope>NUCLEOTIDE SEQUENCE [LARGE SCALE GENOMIC DNA]</scope>
    <source>
        <strain evidence="11">UoL-WK</strain>
    </source>
</reference>
<accession>A0A3S4R7A1</accession>
<feature type="compositionally biased region" description="Polar residues" evidence="9">
    <location>
        <begin position="507"/>
        <end position="547"/>
    </location>
</feature>
<evidence type="ECO:0000256" key="7">
    <source>
        <dbReference type="ARBA" id="ARBA00023242"/>
    </source>
</evidence>
<dbReference type="SMART" id="SM00355">
    <property type="entry name" value="ZnF_C2H2"/>
    <property type="match status" value="11"/>
</dbReference>
<evidence type="ECO:0000256" key="5">
    <source>
        <dbReference type="ARBA" id="ARBA00022771"/>
    </source>
</evidence>
<evidence type="ECO:0000313" key="12">
    <source>
        <dbReference type="Proteomes" id="UP000285301"/>
    </source>
</evidence>
<dbReference type="PANTHER" id="PTHR24409">
    <property type="entry name" value="ZINC FINGER PROTEIN 142"/>
    <property type="match status" value="1"/>
</dbReference>
<feature type="domain" description="C2H2-type" evidence="10">
    <location>
        <begin position="753"/>
        <end position="780"/>
    </location>
</feature>
<keyword evidence="3" id="KW-0479">Metal-binding</keyword>
<keyword evidence="4" id="KW-0677">Repeat</keyword>
<dbReference type="GO" id="GO:0005634">
    <property type="term" value="C:nucleus"/>
    <property type="evidence" value="ECO:0007669"/>
    <property type="project" value="UniProtKB-SubCell"/>
</dbReference>